<proteinExistence type="predicted"/>
<evidence type="ECO:0000256" key="2">
    <source>
        <dbReference type="ARBA" id="ARBA00022475"/>
    </source>
</evidence>
<reference evidence="7 8" key="1">
    <citation type="submission" date="2019-06" db="EMBL/GenBank/DDBJ databases">
        <title>Genome sequence of Rhodobacteraceae bacterium D4M1.</title>
        <authorList>
            <person name="Cao J."/>
        </authorList>
    </citation>
    <scope>NUCLEOTIDE SEQUENCE [LARGE SCALE GENOMIC DNA]</scope>
    <source>
        <strain evidence="7 8">D4M1</strain>
    </source>
</reference>
<dbReference type="InterPro" id="IPR001123">
    <property type="entry name" value="LeuE-type"/>
</dbReference>
<feature type="transmembrane region" description="Helical" evidence="6">
    <location>
        <begin position="145"/>
        <end position="166"/>
    </location>
</feature>
<name>A0A5B8FXK3_9RHOB</name>
<evidence type="ECO:0000313" key="7">
    <source>
        <dbReference type="EMBL" id="QDL91242.1"/>
    </source>
</evidence>
<dbReference type="PANTHER" id="PTHR30086">
    <property type="entry name" value="ARGININE EXPORTER PROTEIN ARGO"/>
    <property type="match status" value="1"/>
</dbReference>
<dbReference type="OrthoDB" id="9804822at2"/>
<dbReference type="PANTHER" id="PTHR30086:SF20">
    <property type="entry name" value="ARGININE EXPORTER PROTEIN ARGO-RELATED"/>
    <property type="match status" value="1"/>
</dbReference>
<feature type="transmembrane region" description="Helical" evidence="6">
    <location>
        <begin position="117"/>
        <end position="139"/>
    </location>
</feature>
<dbReference type="GO" id="GO:0005886">
    <property type="term" value="C:plasma membrane"/>
    <property type="evidence" value="ECO:0007669"/>
    <property type="project" value="UniProtKB-SubCell"/>
</dbReference>
<evidence type="ECO:0000256" key="1">
    <source>
        <dbReference type="ARBA" id="ARBA00004651"/>
    </source>
</evidence>
<keyword evidence="3 6" id="KW-0812">Transmembrane</keyword>
<organism evidence="7 8">
    <name type="scientific">Paroceanicella profunda</name>
    <dbReference type="NCBI Taxonomy" id="2579971"/>
    <lineage>
        <taxon>Bacteria</taxon>
        <taxon>Pseudomonadati</taxon>
        <taxon>Pseudomonadota</taxon>
        <taxon>Alphaproteobacteria</taxon>
        <taxon>Rhodobacterales</taxon>
        <taxon>Paracoccaceae</taxon>
        <taxon>Paroceanicella</taxon>
    </lineage>
</organism>
<accession>A0A5B8FXK3</accession>
<dbReference type="GO" id="GO:0015171">
    <property type="term" value="F:amino acid transmembrane transporter activity"/>
    <property type="evidence" value="ECO:0007669"/>
    <property type="project" value="TreeGrafter"/>
</dbReference>
<keyword evidence="8" id="KW-1185">Reference proteome</keyword>
<dbReference type="Proteomes" id="UP000305888">
    <property type="component" value="Chromosome"/>
</dbReference>
<keyword evidence="4 6" id="KW-1133">Transmembrane helix</keyword>
<gene>
    <name evidence="7" type="ORF">FDP22_05275</name>
</gene>
<keyword evidence="5 6" id="KW-0472">Membrane</keyword>
<feature type="transmembrane region" description="Helical" evidence="6">
    <location>
        <begin position="6"/>
        <end position="30"/>
    </location>
</feature>
<evidence type="ECO:0000256" key="3">
    <source>
        <dbReference type="ARBA" id="ARBA00022692"/>
    </source>
</evidence>
<dbReference type="PIRSF" id="PIRSF006324">
    <property type="entry name" value="LeuE"/>
    <property type="match status" value="1"/>
</dbReference>
<dbReference type="RefSeq" id="WP_138575640.1">
    <property type="nucleotide sequence ID" value="NZ_CP040818.1"/>
</dbReference>
<dbReference type="AlphaFoldDB" id="A0A5B8FXK3"/>
<evidence type="ECO:0000313" key="8">
    <source>
        <dbReference type="Proteomes" id="UP000305888"/>
    </source>
</evidence>
<comment type="subcellular location">
    <subcellularLocation>
        <location evidence="1">Cell membrane</location>
        <topology evidence="1">Multi-pass membrane protein</topology>
    </subcellularLocation>
</comment>
<dbReference type="Pfam" id="PF01810">
    <property type="entry name" value="LysE"/>
    <property type="match status" value="1"/>
</dbReference>
<feature type="transmembrane region" description="Helical" evidence="6">
    <location>
        <begin position="42"/>
        <end position="61"/>
    </location>
</feature>
<protein>
    <submittedName>
        <fullName evidence="7">LysE family translocator</fullName>
    </submittedName>
</protein>
<evidence type="ECO:0000256" key="4">
    <source>
        <dbReference type="ARBA" id="ARBA00022989"/>
    </source>
</evidence>
<dbReference type="KEGG" id="ppru:FDP22_05275"/>
<dbReference type="EMBL" id="CP040818">
    <property type="protein sequence ID" value="QDL91242.1"/>
    <property type="molecule type" value="Genomic_DNA"/>
</dbReference>
<evidence type="ECO:0000256" key="5">
    <source>
        <dbReference type="ARBA" id="ARBA00023136"/>
    </source>
</evidence>
<evidence type="ECO:0000256" key="6">
    <source>
        <dbReference type="SAM" id="Phobius"/>
    </source>
</evidence>
<keyword evidence="2" id="KW-1003">Cell membrane</keyword>
<sequence length="209" mass="21967">MPVELGTYLAFVGASILLLLLPGPTVLTVISQSLAHGRRTALPSVLGVGLGDLCAASLSLLGVGTLLAASATAFEVMKFAGAAYLVWMGVKMWRNPPGEALLVPVAPARRRVMFRDAALVTLFNPKAILFFVAFVPQFIRHDAPFAPQAAVLVVTFSGLGMLNSWAYAALANRARGLIRRPAVLRRATRGAAAMLIAAGVASAFTRRAA</sequence>